<feature type="compositionally biased region" description="Low complexity" evidence="1">
    <location>
        <begin position="136"/>
        <end position="149"/>
    </location>
</feature>
<dbReference type="Proteomes" id="UP000515202">
    <property type="component" value="Unplaced"/>
</dbReference>
<dbReference type="RefSeq" id="XP_023382596.1">
    <property type="nucleotide sequence ID" value="XM_023526828.1"/>
</dbReference>
<evidence type="ECO:0000313" key="3">
    <source>
        <dbReference type="RefSeq" id="XP_023382596.1"/>
    </source>
</evidence>
<dbReference type="PANTHER" id="PTHR13020:SF28">
    <property type="entry name" value="TRINUCLEOTIDE REPEAT-CONTAINING GENE 6A PROTEIN"/>
    <property type="match status" value="1"/>
</dbReference>
<organism evidence="2 3">
    <name type="scientific">Pteropus vampyrus</name>
    <name type="common">Large flying fox</name>
    <dbReference type="NCBI Taxonomy" id="132908"/>
    <lineage>
        <taxon>Eukaryota</taxon>
        <taxon>Metazoa</taxon>
        <taxon>Chordata</taxon>
        <taxon>Craniata</taxon>
        <taxon>Vertebrata</taxon>
        <taxon>Euteleostomi</taxon>
        <taxon>Mammalia</taxon>
        <taxon>Eutheria</taxon>
        <taxon>Laurasiatheria</taxon>
        <taxon>Chiroptera</taxon>
        <taxon>Yinpterochiroptera</taxon>
        <taxon>Pteropodoidea</taxon>
        <taxon>Pteropodidae</taxon>
        <taxon>Pteropodinae</taxon>
        <taxon>Pteropus</taxon>
    </lineage>
</organism>
<feature type="region of interest" description="Disordered" evidence="1">
    <location>
        <begin position="1"/>
        <end position="314"/>
    </location>
</feature>
<dbReference type="GO" id="GO:0000932">
    <property type="term" value="C:P-body"/>
    <property type="evidence" value="ECO:0007669"/>
    <property type="project" value="TreeGrafter"/>
</dbReference>
<keyword evidence="2" id="KW-1185">Reference proteome</keyword>
<accession>A0A6P6C5E7</accession>
<feature type="compositionally biased region" description="Polar residues" evidence="1">
    <location>
        <begin position="157"/>
        <end position="180"/>
    </location>
</feature>
<dbReference type="OrthoDB" id="5919166at2759"/>
<evidence type="ECO:0000256" key="1">
    <source>
        <dbReference type="SAM" id="MobiDB-lite"/>
    </source>
</evidence>
<protein>
    <submittedName>
        <fullName evidence="3">Trinucleotide repeat-containing gene 6A protein-like</fullName>
    </submittedName>
</protein>
<proteinExistence type="predicted"/>
<gene>
    <name evidence="3" type="primary">LOC111734960</name>
</gene>
<dbReference type="GO" id="GO:0005654">
    <property type="term" value="C:nucleoplasm"/>
    <property type="evidence" value="ECO:0007669"/>
    <property type="project" value="TreeGrafter"/>
</dbReference>
<dbReference type="GO" id="GO:0060213">
    <property type="term" value="P:positive regulation of nuclear-transcribed mRNA poly(A) tail shortening"/>
    <property type="evidence" value="ECO:0007669"/>
    <property type="project" value="TreeGrafter"/>
</dbReference>
<dbReference type="GO" id="GO:0035195">
    <property type="term" value="P:miRNA-mediated post-transcriptional gene silencing"/>
    <property type="evidence" value="ECO:0007669"/>
    <property type="project" value="TreeGrafter"/>
</dbReference>
<dbReference type="AlphaFoldDB" id="A0A6P6C5E7"/>
<dbReference type="PANTHER" id="PTHR13020">
    <property type="entry name" value="TRINUCLEOTIDE REPEAT-CONTAINING GENE 6"/>
    <property type="match status" value="1"/>
</dbReference>
<dbReference type="KEGG" id="pvp:111734960"/>
<dbReference type="GeneID" id="111734960"/>
<evidence type="ECO:0000313" key="2">
    <source>
        <dbReference type="Proteomes" id="UP000515202"/>
    </source>
</evidence>
<reference evidence="3" key="1">
    <citation type="submission" date="2025-08" db="UniProtKB">
        <authorList>
            <consortium name="RefSeq"/>
        </authorList>
    </citation>
    <scope>IDENTIFICATION</scope>
    <source>
        <tissue evidence="3">Kidney</tissue>
    </source>
</reference>
<feature type="compositionally biased region" description="Basic and acidic residues" evidence="1">
    <location>
        <begin position="122"/>
        <end position="131"/>
    </location>
</feature>
<name>A0A6P6C5E7_PTEVA</name>
<sequence>MSPRGGRKADRGTEAWGGSAAQTFNSGPCADKTSPGGHDSASGSGWGEPRPPLRWGDAKGSDCQGGWEDDSVATGTVRSGQWGPRKEETSAWGDLQKSKQGWGDGQKSQQGWPAPAGDDWGETARSDHWGEANKTSSSGGSDSDRSVSGWNELGRASSFTWGNNLNPNNSSGWGESSKPSAPQGWTDPAKAGQTLGWGEAKPASSPDWNKQQDGVGSWGTTPAPGKPPGTGWRGGPMPVSAGPEPTGWEEPSPESIRRKMGIDDGTSAWGDPSTYNCRGVSMWGRSAPGGRPDQQAQGHQLLPPTSAVSNQEAGGSGKSLLWGLLVSAHITGCGPPSRWLLSPGVPDRVSSMHPEACPSHPGRACGEGGPRLPSVRKPQGAVLQSAVTWGCHTSRGFCLGP</sequence>
<dbReference type="InterPro" id="IPR052068">
    <property type="entry name" value="GW182_domain"/>
</dbReference>